<accession>A0ABS1J854</accession>
<dbReference type="SUPFAM" id="SSF53901">
    <property type="entry name" value="Thiolase-like"/>
    <property type="match status" value="1"/>
</dbReference>
<reference evidence="12 13" key="1">
    <citation type="submission" date="2021-01" db="EMBL/GenBank/DDBJ databases">
        <title>Tumebacillus sp. strain ITR2 16S ribosomal RNA gene Genome sequencing and assembly.</title>
        <authorList>
            <person name="Kang M."/>
        </authorList>
    </citation>
    <scope>NUCLEOTIDE SEQUENCE [LARGE SCALE GENOMIC DNA]</scope>
    <source>
        <strain evidence="12 13">ITR2</strain>
    </source>
</reference>
<dbReference type="EC" id="2.3.1.180" evidence="9"/>
<keyword evidence="4 9" id="KW-0808">Transferase</keyword>
<dbReference type="NCBIfam" id="NF006829">
    <property type="entry name" value="PRK09352.1"/>
    <property type="match status" value="1"/>
</dbReference>
<evidence type="ECO:0000313" key="13">
    <source>
        <dbReference type="Proteomes" id="UP000602284"/>
    </source>
</evidence>
<evidence type="ECO:0000256" key="6">
    <source>
        <dbReference type="ARBA" id="ARBA00023098"/>
    </source>
</evidence>
<dbReference type="Proteomes" id="UP000602284">
    <property type="component" value="Unassembled WGS sequence"/>
</dbReference>
<dbReference type="PANTHER" id="PTHR34069">
    <property type="entry name" value="3-OXOACYL-[ACYL-CARRIER-PROTEIN] SYNTHASE 3"/>
    <property type="match status" value="1"/>
</dbReference>
<keyword evidence="5 9" id="KW-0276">Fatty acid metabolism</keyword>
<keyword evidence="9" id="KW-0511">Multifunctional enzyme</keyword>
<evidence type="ECO:0000256" key="9">
    <source>
        <dbReference type="HAMAP-Rule" id="MF_01815"/>
    </source>
</evidence>
<proteinExistence type="inferred from homology"/>
<dbReference type="HAMAP" id="MF_01815">
    <property type="entry name" value="FabH"/>
    <property type="match status" value="1"/>
</dbReference>
<protein>
    <recommendedName>
        <fullName evidence="9">Beta-ketoacyl-[acyl-carrier-protein] synthase III</fullName>
        <shortName evidence="9">Beta-ketoacyl-ACP synthase III</shortName>
        <shortName evidence="9">KAS III</shortName>
        <ecNumber evidence="9">2.3.1.180</ecNumber>
    </recommendedName>
    <alternativeName>
        <fullName evidence="9">3-oxoacyl-[acyl-carrier-protein] synthase 3</fullName>
    </alternativeName>
    <alternativeName>
        <fullName evidence="9">3-oxoacyl-[acyl-carrier-protein] synthase III</fullName>
    </alternativeName>
</protein>
<keyword evidence="13" id="KW-1185">Reference proteome</keyword>
<gene>
    <name evidence="9" type="primary">fabH</name>
    <name evidence="12" type="ORF">JJB07_07380</name>
</gene>
<dbReference type="InterPro" id="IPR013747">
    <property type="entry name" value="ACP_syn_III_C"/>
</dbReference>
<evidence type="ECO:0000259" key="11">
    <source>
        <dbReference type="Pfam" id="PF08545"/>
    </source>
</evidence>
<dbReference type="PANTHER" id="PTHR34069:SF2">
    <property type="entry name" value="BETA-KETOACYL-[ACYL-CARRIER-PROTEIN] SYNTHASE III"/>
    <property type="match status" value="1"/>
</dbReference>
<evidence type="ECO:0000256" key="4">
    <source>
        <dbReference type="ARBA" id="ARBA00022679"/>
    </source>
</evidence>
<evidence type="ECO:0000256" key="2">
    <source>
        <dbReference type="ARBA" id="ARBA00022490"/>
    </source>
</evidence>
<comment type="subcellular location">
    <subcellularLocation>
        <location evidence="9">Cytoplasm</location>
    </subcellularLocation>
</comment>
<evidence type="ECO:0000256" key="5">
    <source>
        <dbReference type="ARBA" id="ARBA00022832"/>
    </source>
</evidence>
<dbReference type="CDD" id="cd00830">
    <property type="entry name" value="KAS_III"/>
    <property type="match status" value="1"/>
</dbReference>
<dbReference type="Pfam" id="PF08545">
    <property type="entry name" value="ACP_syn_III"/>
    <property type="match status" value="1"/>
</dbReference>
<keyword evidence="6 9" id="KW-0443">Lipid metabolism</keyword>
<name>A0ABS1J854_9BACL</name>
<keyword evidence="3 9" id="KW-0444">Lipid biosynthesis</keyword>
<dbReference type="InterPro" id="IPR004655">
    <property type="entry name" value="FabH"/>
</dbReference>
<sequence>MTFNERPSSRAQITAMGTYVPEKILANADFERMIDTDDEWIVQRTGIRERRVVVDGEYTSDLAFKAVEDMQARYNISVEDIDMILCASTTSDYPFPTLAAQVQAKFNIPRSGALDVHGACAGFVYALQVANAMITAGGHRKILVIGAETLSRVTDYSDRSSCILFGDAAGAFLLERVEGEGSLLASHNGADGHGSVHLYRTGLRKEMNGKAMLGEGKMIQNGPEVYRFAVTTLSRVIPNWLRAQGLSLNDIQWFVPHSANLRILESATARLNFPMERTLFSGEFHGNTSAASIPLAVDLGVKDGRVQIGDNLLLYGFGGGLVHAGAVIKWTI</sequence>
<comment type="similarity">
    <text evidence="1 9">Belongs to the thiolase-like superfamily. FabH family.</text>
</comment>
<feature type="active site" evidence="9">
    <location>
        <position position="257"/>
    </location>
</feature>
<comment type="caution">
    <text evidence="12">The sequence shown here is derived from an EMBL/GenBank/DDBJ whole genome shotgun (WGS) entry which is preliminary data.</text>
</comment>
<feature type="active site" evidence="9">
    <location>
        <position position="287"/>
    </location>
</feature>
<evidence type="ECO:0000256" key="1">
    <source>
        <dbReference type="ARBA" id="ARBA00008642"/>
    </source>
</evidence>
<evidence type="ECO:0000313" key="12">
    <source>
        <dbReference type="EMBL" id="MBL0386466.1"/>
    </source>
</evidence>
<evidence type="ECO:0000259" key="10">
    <source>
        <dbReference type="Pfam" id="PF08541"/>
    </source>
</evidence>
<dbReference type="Pfam" id="PF08541">
    <property type="entry name" value="ACP_syn_III_C"/>
    <property type="match status" value="1"/>
</dbReference>
<dbReference type="InterPro" id="IPR016039">
    <property type="entry name" value="Thiolase-like"/>
</dbReference>
<feature type="active site" evidence="9">
    <location>
        <position position="120"/>
    </location>
</feature>
<dbReference type="InterPro" id="IPR013751">
    <property type="entry name" value="ACP_syn_III_N"/>
</dbReference>
<dbReference type="Gene3D" id="3.40.47.10">
    <property type="match status" value="1"/>
</dbReference>
<evidence type="ECO:0000256" key="7">
    <source>
        <dbReference type="ARBA" id="ARBA00023160"/>
    </source>
</evidence>
<comment type="function">
    <text evidence="9">Catalyzes the condensation reaction of fatty acid synthesis by the addition to an acyl acceptor of two carbons from malonyl-ACP. Catalyzes the first condensation reaction which initiates fatty acid synthesis and may therefore play a role in governing the total rate of fatty acid production. Possesses both acetoacetyl-ACP synthase and acetyl transacylase activities. Its substrate specificity determines the biosynthesis of branched-chain and/or straight-chain of fatty acids.</text>
</comment>
<keyword evidence="8 9" id="KW-0012">Acyltransferase</keyword>
<dbReference type="NCBIfam" id="TIGR00747">
    <property type="entry name" value="fabH"/>
    <property type="match status" value="1"/>
</dbReference>
<feature type="domain" description="Beta-ketoacyl-[acyl-carrier-protein] synthase III C-terminal" evidence="10">
    <location>
        <begin position="241"/>
        <end position="330"/>
    </location>
</feature>
<dbReference type="RefSeq" id="WP_201633006.1">
    <property type="nucleotide sequence ID" value="NZ_JAEQNB010000002.1"/>
</dbReference>
<dbReference type="EMBL" id="JAEQNB010000002">
    <property type="protein sequence ID" value="MBL0386466.1"/>
    <property type="molecule type" value="Genomic_DNA"/>
</dbReference>
<comment type="pathway">
    <text evidence="9">Lipid metabolism; fatty acid biosynthesis.</text>
</comment>
<keyword evidence="7 9" id="KW-0275">Fatty acid biosynthesis</keyword>
<feature type="domain" description="Beta-ketoacyl-[acyl-carrier-protein] synthase III N-terminal" evidence="11">
    <location>
        <begin position="114"/>
        <end position="192"/>
    </location>
</feature>
<comment type="catalytic activity">
    <reaction evidence="9">
        <text>malonyl-[ACP] + acetyl-CoA + H(+) = 3-oxobutanoyl-[ACP] + CO2 + CoA</text>
        <dbReference type="Rhea" id="RHEA:12080"/>
        <dbReference type="Rhea" id="RHEA-COMP:9623"/>
        <dbReference type="Rhea" id="RHEA-COMP:9625"/>
        <dbReference type="ChEBI" id="CHEBI:15378"/>
        <dbReference type="ChEBI" id="CHEBI:16526"/>
        <dbReference type="ChEBI" id="CHEBI:57287"/>
        <dbReference type="ChEBI" id="CHEBI:57288"/>
        <dbReference type="ChEBI" id="CHEBI:78449"/>
        <dbReference type="ChEBI" id="CHEBI:78450"/>
        <dbReference type="EC" id="2.3.1.180"/>
    </reaction>
</comment>
<comment type="subunit">
    <text evidence="9">Homodimer.</text>
</comment>
<organism evidence="12 13">
    <name type="scientific">Tumebacillus amylolyticus</name>
    <dbReference type="NCBI Taxonomy" id="2801339"/>
    <lineage>
        <taxon>Bacteria</taxon>
        <taxon>Bacillati</taxon>
        <taxon>Bacillota</taxon>
        <taxon>Bacilli</taxon>
        <taxon>Bacillales</taxon>
        <taxon>Alicyclobacillaceae</taxon>
        <taxon>Tumebacillus</taxon>
    </lineage>
</organism>
<feature type="region of interest" description="ACP-binding" evidence="9">
    <location>
        <begin position="258"/>
        <end position="262"/>
    </location>
</feature>
<evidence type="ECO:0000256" key="3">
    <source>
        <dbReference type="ARBA" id="ARBA00022516"/>
    </source>
</evidence>
<evidence type="ECO:0000256" key="8">
    <source>
        <dbReference type="ARBA" id="ARBA00023315"/>
    </source>
</evidence>
<comment type="domain">
    <text evidence="9">The last Arg residue of the ACP-binding site is essential for the weak association between ACP/AcpP and FabH.</text>
</comment>
<keyword evidence="2 9" id="KW-0963">Cytoplasm</keyword>